<comment type="caution">
    <text evidence="1">The sequence shown here is derived from an EMBL/GenBank/DDBJ whole genome shotgun (WGS) entry which is preliminary data.</text>
</comment>
<proteinExistence type="predicted"/>
<feature type="non-terminal residue" evidence="1">
    <location>
        <position position="1"/>
    </location>
</feature>
<dbReference type="Proteomes" id="UP000016016">
    <property type="component" value="Unassembled WGS sequence"/>
</dbReference>
<sequence length="64" mass="7727">KEYITNDQWSPRQISGYLRKNEGIKVSHQSIYNIIHNYTTGELAKHTRHKMKYRHRPKVWTSSN</sequence>
<accession>E1GT11</accession>
<dbReference type="EMBL" id="ADFQ01000001">
    <property type="protein sequence ID" value="EFN92201.1"/>
    <property type="molecule type" value="Genomic_DNA"/>
</dbReference>
<evidence type="ECO:0008006" key="3">
    <source>
        <dbReference type="Google" id="ProtNLM"/>
    </source>
</evidence>
<evidence type="ECO:0000313" key="1">
    <source>
        <dbReference type="EMBL" id="EFN92201.1"/>
    </source>
</evidence>
<evidence type="ECO:0000313" key="2">
    <source>
        <dbReference type="Proteomes" id="UP000016016"/>
    </source>
</evidence>
<reference evidence="1 2" key="1">
    <citation type="submission" date="2010-09" db="EMBL/GenBank/DDBJ databases">
        <authorList>
            <person name="Harkins D.M."/>
            <person name="Madupu R."/>
            <person name="Durkin A.S."/>
            <person name="Torralba M."/>
            <person name="Methe B."/>
            <person name="Sutton G.G."/>
            <person name="Nelson K.E."/>
        </authorList>
    </citation>
    <scope>NUCLEOTIDE SEQUENCE [LARGE SCALE GENOMIC DNA]</scope>
    <source>
        <strain evidence="1 2">CRIS 21A-A</strain>
    </source>
</reference>
<gene>
    <name evidence="1" type="ORF">HMPREF9018_0629</name>
</gene>
<name>E1GT11_9BACT</name>
<protein>
    <recommendedName>
        <fullName evidence="3">IS30 family transposase</fullName>
    </recommendedName>
</protein>
<dbReference type="AlphaFoldDB" id="E1GT11"/>
<organism evidence="1 2">
    <name type="scientific">Prevotella amnii CRIS 21A-A</name>
    <dbReference type="NCBI Taxonomy" id="679191"/>
    <lineage>
        <taxon>Bacteria</taxon>
        <taxon>Pseudomonadati</taxon>
        <taxon>Bacteroidota</taxon>
        <taxon>Bacteroidia</taxon>
        <taxon>Bacteroidales</taxon>
        <taxon>Prevotellaceae</taxon>
        <taxon>Prevotella</taxon>
    </lineage>
</organism>